<dbReference type="InterPro" id="IPR036553">
    <property type="entry name" value="RPTC_insert"/>
</dbReference>
<dbReference type="Gene3D" id="3.65.10.20">
    <property type="entry name" value="RNA 3'-terminal phosphate cyclase domain"/>
    <property type="match status" value="1"/>
</dbReference>
<dbReference type="EMBL" id="QQAX01000001">
    <property type="protein sequence ID" value="RDI48727.1"/>
    <property type="molecule type" value="Genomic_DNA"/>
</dbReference>
<keyword evidence="9" id="KW-1185">Reference proteome</keyword>
<evidence type="ECO:0000259" key="6">
    <source>
        <dbReference type="Pfam" id="PF01137"/>
    </source>
</evidence>
<sequence>MGKLITIDGSYGEGGGQMVRTSLTLSAITGQPFILKAVRSKRGKPGLLPQHMMACVAVNTISQGRLEGAALGSDAFRFEPGTIKGGTYHFDIGTAGSLILLAQAIIPICLHATDSSRICLTGGTHVLQSPGYDYFAQVFLPALQRFGANVQIRQYKTGYYPKGGGLLEFEIQPQVLQGCTNWSSSNETHAVIRLSRLAHHIAEREKQVLMQQGIEDIQLYEEAAFSPGNAVTLWQGFRGAYVLGKVGKKAEQVAEEAFLLLQQEEGEVDRYLSDQLLIYAALARGETRYITSEITGHLRTNAFVISKFVQRDIDFSDHCIRIR</sequence>
<dbReference type="Pfam" id="PF01137">
    <property type="entry name" value="RTC"/>
    <property type="match status" value="1"/>
</dbReference>
<feature type="domain" description="RNA 3'-terminal phosphate cyclase insert" evidence="7">
    <location>
        <begin position="196"/>
        <end position="264"/>
    </location>
</feature>
<dbReference type="PANTHER" id="PTHR11096">
    <property type="entry name" value="RNA 3' TERMINAL PHOSPHATE CYCLASE"/>
    <property type="match status" value="1"/>
</dbReference>
<gene>
    <name evidence="8" type="ORF">C8D86_1014</name>
</gene>
<organism evidence="8 9">
    <name type="scientific">Aquicella lusitana</name>
    <dbReference type="NCBI Taxonomy" id="254246"/>
    <lineage>
        <taxon>Bacteria</taxon>
        <taxon>Pseudomonadati</taxon>
        <taxon>Pseudomonadota</taxon>
        <taxon>Gammaproteobacteria</taxon>
        <taxon>Legionellales</taxon>
        <taxon>Coxiellaceae</taxon>
        <taxon>Aquicella</taxon>
    </lineage>
</organism>
<feature type="domain" description="RNA 3'-terminal phosphate cyclase" evidence="6">
    <location>
        <begin position="11"/>
        <end position="313"/>
    </location>
</feature>
<protein>
    <recommendedName>
        <fullName evidence="5">RNA 3'-terminal phosphate cyclase</fullName>
        <ecNumber evidence="5">6.5.1.4</ecNumber>
    </recommendedName>
</protein>
<dbReference type="PANTHER" id="PTHR11096:SF0">
    <property type="entry name" value="RNA 3'-TERMINAL PHOSPHATE CYCLASE"/>
    <property type="match status" value="1"/>
</dbReference>
<dbReference type="SUPFAM" id="SSF52913">
    <property type="entry name" value="RNA 3'-terminal phosphate cyclase, RPTC, insert domain"/>
    <property type="match status" value="1"/>
</dbReference>
<evidence type="ECO:0000256" key="5">
    <source>
        <dbReference type="NCBIfam" id="TIGR03399"/>
    </source>
</evidence>
<accession>A0A370GZI8</accession>
<dbReference type="InterPro" id="IPR037136">
    <property type="entry name" value="RNA3'_phos_cyclase_dom_sf"/>
</dbReference>
<keyword evidence="2" id="KW-0436">Ligase</keyword>
<dbReference type="AlphaFoldDB" id="A0A370GZI8"/>
<dbReference type="GO" id="GO:0000166">
    <property type="term" value="F:nucleotide binding"/>
    <property type="evidence" value="ECO:0007669"/>
    <property type="project" value="UniProtKB-KW"/>
</dbReference>
<name>A0A370GZI8_9COXI</name>
<dbReference type="GO" id="GO:0003963">
    <property type="term" value="F:RNA-3'-phosphate cyclase activity"/>
    <property type="evidence" value="ECO:0007669"/>
    <property type="project" value="UniProtKB-UniRule"/>
</dbReference>
<evidence type="ECO:0000256" key="4">
    <source>
        <dbReference type="ARBA" id="ARBA00024481"/>
    </source>
</evidence>
<dbReference type="EC" id="6.5.1.4" evidence="5"/>
<dbReference type="SUPFAM" id="SSF55205">
    <property type="entry name" value="EPT/RTPC-like"/>
    <property type="match status" value="1"/>
</dbReference>
<dbReference type="Gene3D" id="3.30.360.20">
    <property type="entry name" value="RNA 3'-terminal phosphate cyclase, insert domain"/>
    <property type="match status" value="1"/>
</dbReference>
<dbReference type="InterPro" id="IPR013792">
    <property type="entry name" value="RNA3'P_cycl/enolpyr_Trfase_a/b"/>
</dbReference>
<comment type="similarity">
    <text evidence="1">Belongs to the RNA 3'-terminal cyclase family. Type 1 subfamily.</text>
</comment>
<comment type="catalytic activity">
    <reaction evidence="4">
        <text>a 3'-end 3'-phospho-ribonucleotide-RNA + ATP = a 3'-end 2',3'-cyclophospho-ribonucleotide-RNA + AMP + diphosphate</text>
        <dbReference type="Rhea" id="RHEA:23976"/>
        <dbReference type="Rhea" id="RHEA-COMP:10463"/>
        <dbReference type="Rhea" id="RHEA-COMP:10464"/>
        <dbReference type="ChEBI" id="CHEBI:30616"/>
        <dbReference type="ChEBI" id="CHEBI:33019"/>
        <dbReference type="ChEBI" id="CHEBI:83062"/>
        <dbReference type="ChEBI" id="CHEBI:83064"/>
        <dbReference type="ChEBI" id="CHEBI:456215"/>
        <dbReference type="EC" id="6.5.1.4"/>
    </reaction>
</comment>
<evidence type="ECO:0000313" key="8">
    <source>
        <dbReference type="EMBL" id="RDI48727.1"/>
    </source>
</evidence>
<evidence type="ECO:0000256" key="1">
    <source>
        <dbReference type="ARBA" id="ARBA00009206"/>
    </source>
</evidence>
<dbReference type="NCBIfam" id="TIGR03399">
    <property type="entry name" value="RNA_3prim_cycl"/>
    <property type="match status" value="1"/>
</dbReference>
<dbReference type="GO" id="GO:0006396">
    <property type="term" value="P:RNA processing"/>
    <property type="evidence" value="ECO:0007669"/>
    <property type="project" value="UniProtKB-UniRule"/>
</dbReference>
<evidence type="ECO:0000256" key="3">
    <source>
        <dbReference type="ARBA" id="ARBA00022741"/>
    </source>
</evidence>
<dbReference type="InterPro" id="IPR017770">
    <property type="entry name" value="RNA3'_term_phos_cyc_type_1"/>
</dbReference>
<dbReference type="RefSeq" id="WP_114833244.1">
    <property type="nucleotide sequence ID" value="NZ_LR699114.1"/>
</dbReference>
<dbReference type="InterPro" id="IPR000228">
    <property type="entry name" value="RNA3'_term_phos_cyc"/>
</dbReference>
<dbReference type="InterPro" id="IPR013791">
    <property type="entry name" value="RNA3'-term_phos_cycl_insert"/>
</dbReference>
<dbReference type="Pfam" id="PF05189">
    <property type="entry name" value="RTC_insert"/>
    <property type="match status" value="1"/>
</dbReference>
<dbReference type="InterPro" id="IPR023797">
    <property type="entry name" value="RNA3'_phos_cyclase_dom"/>
</dbReference>
<proteinExistence type="inferred from homology"/>
<comment type="caution">
    <text evidence="8">The sequence shown here is derived from an EMBL/GenBank/DDBJ whole genome shotgun (WGS) entry which is preliminary data.</text>
</comment>
<dbReference type="Proteomes" id="UP000254720">
    <property type="component" value="Unassembled WGS sequence"/>
</dbReference>
<keyword evidence="3" id="KW-0547">Nucleotide-binding</keyword>
<dbReference type="PIRSF" id="PIRSF005378">
    <property type="entry name" value="RNA3'_term_phos_cycl_euk"/>
    <property type="match status" value="1"/>
</dbReference>
<reference evidence="8 9" key="1">
    <citation type="submission" date="2018-07" db="EMBL/GenBank/DDBJ databases">
        <title>Genomic Encyclopedia of Type Strains, Phase IV (KMG-IV): sequencing the most valuable type-strain genomes for metagenomic binning, comparative biology and taxonomic classification.</title>
        <authorList>
            <person name="Goeker M."/>
        </authorList>
    </citation>
    <scope>NUCLEOTIDE SEQUENCE [LARGE SCALE GENOMIC DNA]</scope>
    <source>
        <strain evidence="8 9">DSM 16500</strain>
    </source>
</reference>
<dbReference type="OrthoDB" id="9789235at2"/>
<evidence type="ECO:0000259" key="7">
    <source>
        <dbReference type="Pfam" id="PF05189"/>
    </source>
</evidence>
<evidence type="ECO:0000256" key="2">
    <source>
        <dbReference type="ARBA" id="ARBA00022598"/>
    </source>
</evidence>
<evidence type="ECO:0000313" key="9">
    <source>
        <dbReference type="Proteomes" id="UP000254720"/>
    </source>
</evidence>